<proteinExistence type="predicted"/>
<evidence type="ECO:0000313" key="1">
    <source>
        <dbReference type="EMBL" id="QHT79415.1"/>
    </source>
</evidence>
<sequence length="226" mass="26632">MKKVISFCLWGNDPKYNVGAIRNAEIAKKIYPDFECWFYIHEQSVPIETIEKLTSFDNTKVILKEGDLNHCKPMLWRCLPIDNPDVDIMMSRDTDSRIFLREKIAVDEWLSSNTLFHIMRDHPYHPQNILGGMFGTKKIPQIPNWSTLMDQVVQHSHRDYDQDFLRDYIYPIIVNNSVIHASFHRYEGHAKNFPTPFDSEHRFVGEYIYVDESGNQEHRNAVKNSI</sequence>
<accession>A0A6C0HGZ1</accession>
<evidence type="ECO:0008006" key="2">
    <source>
        <dbReference type="Google" id="ProtNLM"/>
    </source>
</evidence>
<reference evidence="1" key="1">
    <citation type="journal article" date="2020" name="Nature">
        <title>Giant virus diversity and host interactions through global metagenomics.</title>
        <authorList>
            <person name="Schulz F."/>
            <person name="Roux S."/>
            <person name="Paez-Espino D."/>
            <person name="Jungbluth S."/>
            <person name="Walsh D.A."/>
            <person name="Denef V.J."/>
            <person name="McMahon K.D."/>
            <person name="Konstantinidis K.T."/>
            <person name="Eloe-Fadrosh E.A."/>
            <person name="Kyrpides N.C."/>
            <person name="Woyke T."/>
        </authorList>
    </citation>
    <scope>NUCLEOTIDE SEQUENCE</scope>
    <source>
        <strain evidence="1">GVMAG-M-3300023184-101</strain>
    </source>
</reference>
<dbReference type="EMBL" id="MN739949">
    <property type="protein sequence ID" value="QHT79415.1"/>
    <property type="molecule type" value="Genomic_DNA"/>
</dbReference>
<protein>
    <recommendedName>
        <fullName evidence="2">Glycosyltransferase</fullName>
    </recommendedName>
</protein>
<dbReference type="AlphaFoldDB" id="A0A6C0HGZ1"/>
<organism evidence="1">
    <name type="scientific">viral metagenome</name>
    <dbReference type="NCBI Taxonomy" id="1070528"/>
    <lineage>
        <taxon>unclassified sequences</taxon>
        <taxon>metagenomes</taxon>
        <taxon>organismal metagenomes</taxon>
    </lineage>
</organism>
<name>A0A6C0HGZ1_9ZZZZ</name>